<proteinExistence type="inferred from homology"/>
<dbReference type="Gene3D" id="3.40.50.300">
    <property type="entry name" value="P-loop containing nucleotide triphosphate hydrolases"/>
    <property type="match status" value="2"/>
</dbReference>
<comment type="similarity">
    <text evidence="3">Belongs to the RecD family. RecD2 subfamily.</text>
</comment>
<dbReference type="GO" id="GO:0017116">
    <property type="term" value="F:single-stranded DNA helicase activity"/>
    <property type="evidence" value="ECO:0007669"/>
    <property type="project" value="TreeGrafter"/>
</dbReference>
<dbReference type="InterPro" id="IPR027417">
    <property type="entry name" value="P-loop_NTPase"/>
</dbReference>
<dbReference type="InterPro" id="IPR050534">
    <property type="entry name" value="Coronavir_polyprotein_1ab"/>
</dbReference>
<comment type="function">
    <text evidence="3">DNA-dependent ATPase and ATP-dependent 5'-3' DNA helicase. Has no activity on blunt DNA or DNA with 3'-overhangs, requires at least 10 bases of 5'-ssDNA for helicase activity.</text>
</comment>
<dbReference type="Pfam" id="PF23139">
    <property type="entry name" value="OB_YrrC"/>
    <property type="match status" value="1"/>
</dbReference>
<accession>A0A410MHD1</accession>
<comment type="catalytic activity">
    <reaction evidence="3">
        <text>ATP + H2O = ADP + phosphate + H(+)</text>
        <dbReference type="Rhea" id="RHEA:13065"/>
        <dbReference type="ChEBI" id="CHEBI:15377"/>
        <dbReference type="ChEBI" id="CHEBI:15378"/>
        <dbReference type="ChEBI" id="CHEBI:30616"/>
        <dbReference type="ChEBI" id="CHEBI:43474"/>
        <dbReference type="ChEBI" id="CHEBI:456216"/>
        <dbReference type="EC" id="5.6.2.3"/>
    </reaction>
</comment>
<dbReference type="Pfam" id="PF13538">
    <property type="entry name" value="UvrD_C_2"/>
    <property type="match status" value="1"/>
</dbReference>
<evidence type="ECO:0000256" key="1">
    <source>
        <dbReference type="ARBA" id="ARBA00022741"/>
    </source>
</evidence>
<dbReference type="InterPro" id="IPR006345">
    <property type="entry name" value="RecD2"/>
</dbReference>
<dbReference type="NCBIfam" id="TIGR01448">
    <property type="entry name" value="recD_rel"/>
    <property type="match status" value="1"/>
</dbReference>
<feature type="binding site" evidence="3">
    <location>
        <begin position="367"/>
        <end position="371"/>
    </location>
    <ligand>
        <name>ATP</name>
        <dbReference type="ChEBI" id="CHEBI:30616"/>
    </ligand>
</feature>
<dbReference type="SUPFAM" id="SSF52540">
    <property type="entry name" value="P-loop containing nucleoside triphosphate hydrolases"/>
    <property type="match status" value="2"/>
</dbReference>
<dbReference type="GO" id="GO:0009338">
    <property type="term" value="C:exodeoxyribonuclease V complex"/>
    <property type="evidence" value="ECO:0007669"/>
    <property type="project" value="TreeGrafter"/>
</dbReference>
<feature type="domain" description="ATP-dependent RecD2 DNA helicase SH3" evidence="7">
    <location>
        <begin position="591"/>
        <end position="661"/>
    </location>
</feature>
<evidence type="ECO:0000259" key="7">
    <source>
        <dbReference type="Pfam" id="PF18335"/>
    </source>
</evidence>
<keyword evidence="3" id="KW-0413">Isomerase</keyword>
<evidence type="ECO:0000256" key="4">
    <source>
        <dbReference type="SAM" id="MobiDB-lite"/>
    </source>
</evidence>
<dbReference type="PANTHER" id="PTHR43788:SF6">
    <property type="entry name" value="DNA HELICASE B"/>
    <property type="match status" value="1"/>
</dbReference>
<dbReference type="EC" id="5.6.2.3" evidence="3"/>
<dbReference type="InterPro" id="IPR029493">
    <property type="entry name" value="RecD2-like_HHH"/>
</dbReference>
<dbReference type="InterPro" id="IPR055446">
    <property type="entry name" value="RecD2_N_OB"/>
</dbReference>
<feature type="domain" description="ATP-dependent RecD2 DNA helicase OB-fold" evidence="8">
    <location>
        <begin position="16"/>
        <end position="93"/>
    </location>
</feature>
<evidence type="ECO:0000256" key="3">
    <source>
        <dbReference type="HAMAP-Rule" id="MF_01488"/>
    </source>
</evidence>
<evidence type="ECO:0000313" key="9">
    <source>
        <dbReference type="EMBL" id="QAS54098.1"/>
    </source>
</evidence>
<dbReference type="HAMAP" id="MF_01488">
    <property type="entry name" value="RecD2"/>
    <property type="match status" value="1"/>
</dbReference>
<dbReference type="CDD" id="cd17933">
    <property type="entry name" value="DEXSc_RecD-like"/>
    <property type="match status" value="1"/>
</dbReference>
<evidence type="ECO:0000259" key="8">
    <source>
        <dbReference type="Pfam" id="PF23139"/>
    </source>
</evidence>
<organism evidence="9 10">
    <name type="scientific">Halobacillus litoralis</name>
    <dbReference type="NCBI Taxonomy" id="45668"/>
    <lineage>
        <taxon>Bacteria</taxon>
        <taxon>Bacillati</taxon>
        <taxon>Bacillota</taxon>
        <taxon>Bacilli</taxon>
        <taxon>Bacillales</taxon>
        <taxon>Bacillaceae</taxon>
        <taxon>Halobacillus</taxon>
    </lineage>
</organism>
<feature type="domain" description="ATP-dependent RecD2 DNA helicase-like helix-hairpin-helix" evidence="6">
    <location>
        <begin position="158"/>
        <end position="248"/>
    </location>
</feature>
<dbReference type="OrthoDB" id="9803432at2"/>
<dbReference type="Pfam" id="PF14490">
    <property type="entry name" value="HHH_RecD2"/>
    <property type="match status" value="1"/>
</dbReference>
<feature type="region of interest" description="Disordered" evidence="4">
    <location>
        <begin position="750"/>
        <end position="774"/>
    </location>
</feature>
<keyword evidence="3" id="KW-0238">DNA-binding</keyword>
<keyword evidence="3" id="KW-0378">Hydrolase</keyword>
<evidence type="ECO:0000256" key="2">
    <source>
        <dbReference type="ARBA" id="ARBA00022840"/>
    </source>
</evidence>
<dbReference type="Gene3D" id="2.30.30.940">
    <property type="match status" value="1"/>
</dbReference>
<keyword evidence="1 3" id="KW-0547">Nucleotide-binding</keyword>
<dbReference type="EMBL" id="CP026118">
    <property type="protein sequence ID" value="QAS54098.1"/>
    <property type="molecule type" value="Genomic_DNA"/>
</dbReference>
<evidence type="ECO:0000259" key="6">
    <source>
        <dbReference type="Pfam" id="PF14490"/>
    </source>
</evidence>
<evidence type="ECO:0000313" key="10">
    <source>
        <dbReference type="Proteomes" id="UP000287756"/>
    </source>
</evidence>
<keyword evidence="2 3" id="KW-0067">ATP-binding</keyword>
<feature type="domain" description="UvrD-like helicase C-terminal" evidence="5">
    <location>
        <begin position="678"/>
        <end position="725"/>
    </location>
</feature>
<dbReference type="PANTHER" id="PTHR43788">
    <property type="entry name" value="DNA2/NAM7 HELICASE FAMILY MEMBER"/>
    <property type="match status" value="1"/>
</dbReference>
<dbReference type="Gene3D" id="1.10.10.2220">
    <property type="match status" value="1"/>
</dbReference>
<protein>
    <recommendedName>
        <fullName evidence="3">ATP-dependent RecD2 DNA helicase</fullName>
        <ecNumber evidence="3">5.6.2.3</ecNumber>
    </recommendedName>
    <alternativeName>
        <fullName evidence="3">DNA 5'-3' helicase subunit RecD2</fullName>
    </alternativeName>
</protein>
<dbReference type="Pfam" id="PF13245">
    <property type="entry name" value="AAA_19"/>
    <property type="match status" value="1"/>
</dbReference>
<keyword evidence="3 9" id="KW-0347">Helicase</keyword>
<dbReference type="GO" id="GO:0016887">
    <property type="term" value="F:ATP hydrolysis activity"/>
    <property type="evidence" value="ECO:0007669"/>
    <property type="project" value="RHEA"/>
</dbReference>
<dbReference type="InterPro" id="IPR041451">
    <property type="entry name" value="RecD2_SH13"/>
</dbReference>
<dbReference type="InterPro" id="IPR027785">
    <property type="entry name" value="UvrD-like_helicase_C"/>
</dbReference>
<feature type="compositionally biased region" description="Acidic residues" evidence="4">
    <location>
        <begin position="756"/>
        <end position="767"/>
    </location>
</feature>
<dbReference type="GO" id="GO:0003677">
    <property type="term" value="F:DNA binding"/>
    <property type="evidence" value="ECO:0007669"/>
    <property type="project" value="UniProtKB-UniRule"/>
</dbReference>
<dbReference type="CDD" id="cd18809">
    <property type="entry name" value="SF1_C_RecD"/>
    <property type="match status" value="1"/>
</dbReference>
<dbReference type="Pfam" id="PF18335">
    <property type="entry name" value="SH3_13"/>
    <property type="match status" value="1"/>
</dbReference>
<dbReference type="AlphaFoldDB" id="A0A410MHD1"/>
<dbReference type="GO" id="GO:0043139">
    <property type="term" value="F:5'-3' DNA helicase activity"/>
    <property type="evidence" value="ECO:0007669"/>
    <property type="project" value="UniProtKB-UniRule"/>
</dbReference>
<dbReference type="GO" id="GO:0005524">
    <property type="term" value="F:ATP binding"/>
    <property type="evidence" value="ECO:0007669"/>
    <property type="project" value="UniProtKB-UniRule"/>
</dbReference>
<dbReference type="GO" id="GO:0006310">
    <property type="term" value="P:DNA recombination"/>
    <property type="evidence" value="ECO:0007669"/>
    <property type="project" value="InterPro"/>
</dbReference>
<name>A0A410MHD1_9BACI</name>
<sequence length="774" mass="88421">MTQQSLFDESNEERPYVKGELGRMIFHNESEHFSIATINVKETNEAFEEKSLVVKGHFSPLEEGETYIFYGEFKNHKKFGLQYEVVMYNRVLPETKDGIVLYLSSDLFHGIGKKTAERIVDELGEQAISLILENRDVLDTVPKLAKEKADHLYQSLKEHQGFEHVMIHLSQYGFGLKLAQKIYQAFQDQTMNIIEEDPYQLVFHVEGFGFHRADEMARMQNLSHDHPTRIRAACLYIMQKSMSSGHVYLPTEECLVQVEQLLNQGLDPTISFDQLSEQVIHLGEEKFIYIEEDRLYLPSLYFAENGFRSHIERIIENGVEVEHTQADLMKIIGQLEEEESMSYGEDQFNAIEKALHSKLMILTGGPGTGKTTVIKGIIQTYAELNEESIDPEEYDGEKPFPFILAAPTGRAAKRMTESTGLPASTIHRLLGWDGHDSFERNQNNPLEGKVLIVDEFSMVDIWLANQLFRAIPSDMQVLLVGDEDQLPSVGPGQVLADLLASGQLPSIKLTEVYRQKEGSKIIQLAHEIKNDVCSPQSLVKEHDFNFIPAKEHQLSELVTNIVKKAVDKGIDLKDLQVLAPMYRTEVGIHKLNQHIQQTINPKNKQKRDLTYYDVTYRKGDKVIQLVNQPEDGVYNGDIGEIVAIFREEENVDNVEQVVIDFDGKEVVYPKKDLNNVMHAYCTSIHKSQGSEFSIVILPVVRSYRRMLRKNLLYTAITRSKQSLIICGDREAFLDGVGTTDTNSRYTRLKEKLQEDSSPEVEEEEEEQLSPYDFM</sequence>
<dbReference type="KEGG" id="hli:HLI_18720"/>
<dbReference type="Proteomes" id="UP000287756">
    <property type="component" value="Chromosome"/>
</dbReference>
<reference evidence="9 10" key="1">
    <citation type="submission" date="2018-01" db="EMBL/GenBank/DDBJ databases">
        <title>The whole genome sequencing and assembly of Halobacillus litoralis ERB031 strain.</title>
        <authorList>
            <person name="Lee S.-J."/>
            <person name="Park M.-K."/>
            <person name="Kim J.-Y."/>
            <person name="Lee Y.-J."/>
            <person name="Yi H."/>
            <person name="Bahn Y.-S."/>
            <person name="Kim J.F."/>
            <person name="Lee D.-W."/>
        </authorList>
    </citation>
    <scope>NUCLEOTIDE SEQUENCE [LARGE SCALE GENOMIC DNA]</scope>
    <source>
        <strain evidence="9 10">ERB 031</strain>
    </source>
</reference>
<evidence type="ECO:0000259" key="5">
    <source>
        <dbReference type="Pfam" id="PF13538"/>
    </source>
</evidence>
<dbReference type="RefSeq" id="WP_128526369.1">
    <property type="nucleotide sequence ID" value="NZ_CANLVY010000006.1"/>
</dbReference>
<gene>
    <name evidence="3" type="primary">recD2</name>
    <name evidence="9" type="ORF">HLI_18720</name>
</gene>